<dbReference type="EMBL" id="LR824025">
    <property type="protein sequence ID" value="CAH0596525.1"/>
    <property type="molecule type" value="Genomic_DNA"/>
</dbReference>
<organism evidence="2 3">
    <name type="scientific">Chrysodeixis includens</name>
    <name type="common">Soybean looper</name>
    <name type="synonym">Pseudoplusia includens</name>
    <dbReference type="NCBI Taxonomy" id="689277"/>
    <lineage>
        <taxon>Eukaryota</taxon>
        <taxon>Metazoa</taxon>
        <taxon>Ecdysozoa</taxon>
        <taxon>Arthropoda</taxon>
        <taxon>Hexapoda</taxon>
        <taxon>Insecta</taxon>
        <taxon>Pterygota</taxon>
        <taxon>Neoptera</taxon>
        <taxon>Endopterygota</taxon>
        <taxon>Lepidoptera</taxon>
        <taxon>Glossata</taxon>
        <taxon>Ditrysia</taxon>
        <taxon>Noctuoidea</taxon>
        <taxon>Noctuidae</taxon>
        <taxon>Plusiinae</taxon>
        <taxon>Chrysodeixis</taxon>
    </lineage>
</organism>
<accession>A0A9P0BZ58</accession>
<dbReference type="GO" id="GO:0006366">
    <property type="term" value="P:transcription by RNA polymerase II"/>
    <property type="evidence" value="ECO:0007669"/>
    <property type="project" value="InterPro"/>
</dbReference>
<gene>
    <name evidence="2" type="ORF">CINC_LOCUS7291</name>
</gene>
<proteinExistence type="predicted"/>
<name>A0A9P0BZ58_CHRIL</name>
<protein>
    <submittedName>
        <fullName evidence="2">Uncharacterized protein</fullName>
    </submittedName>
</protein>
<dbReference type="GO" id="GO:0006384">
    <property type="term" value="P:transcription initiation at RNA polymerase III promoter"/>
    <property type="evidence" value="ECO:0007669"/>
    <property type="project" value="InterPro"/>
</dbReference>
<dbReference type="AlphaFoldDB" id="A0A9P0BZ58"/>
<dbReference type="Pfam" id="PF15497">
    <property type="entry name" value="SNAPC5"/>
    <property type="match status" value="1"/>
</dbReference>
<sequence length="165" mass="18577">MTRTKLGGSSRLGQNIAEERQLLAEEKWIIEILKEIKRHKNSLQIERLHFEHVKAQILTGNTDPSDTKLPTAAESTEELPTEASIQEYTAKLSDRWADKPLDDGLNGIAGLDDIACNNETLNLSMTTSVFANRDLNSFGIEEEEDEEEMDMDNCEIDMNMFMNGG</sequence>
<feature type="region of interest" description="Disordered" evidence="1">
    <location>
        <begin position="60"/>
        <end position="81"/>
    </location>
</feature>
<evidence type="ECO:0000256" key="1">
    <source>
        <dbReference type="SAM" id="MobiDB-lite"/>
    </source>
</evidence>
<evidence type="ECO:0000313" key="2">
    <source>
        <dbReference type="EMBL" id="CAH0596525.1"/>
    </source>
</evidence>
<dbReference type="OrthoDB" id="8115220at2759"/>
<dbReference type="GO" id="GO:0005634">
    <property type="term" value="C:nucleus"/>
    <property type="evidence" value="ECO:0007669"/>
    <property type="project" value="InterPro"/>
</dbReference>
<dbReference type="Proteomes" id="UP001154114">
    <property type="component" value="Chromosome 22"/>
</dbReference>
<dbReference type="InterPro" id="IPR029138">
    <property type="entry name" value="SNAPC5"/>
</dbReference>
<keyword evidence="3" id="KW-1185">Reference proteome</keyword>
<evidence type="ECO:0000313" key="3">
    <source>
        <dbReference type="Proteomes" id="UP001154114"/>
    </source>
</evidence>
<reference evidence="2" key="1">
    <citation type="submission" date="2021-12" db="EMBL/GenBank/DDBJ databases">
        <authorList>
            <person name="King R."/>
        </authorList>
    </citation>
    <scope>NUCLEOTIDE SEQUENCE</scope>
</reference>